<dbReference type="Proteomes" id="UP000030108">
    <property type="component" value="Unassembled WGS sequence"/>
</dbReference>
<dbReference type="PROSITE" id="PS50837">
    <property type="entry name" value="NACHT"/>
    <property type="match status" value="1"/>
</dbReference>
<accession>X8IWV5</accession>
<sequence length="541" mass="61288">MKEERSNDRMSALIARLPSVPSAWYNSNAGADLKRRECTPGTRVSVLANLLDWAGSSSMDTVYWLNGMAGTGKTTIAYSVCKELSDNRKLAASFFCSRLRQECRDVNMIIPSIAYQLARFSPSFQSALSVVLEEDQDVHHKVLNEQFEVLIRKPLLVVLASEPLVPSRMVVVIDALDECDNRESTRSILNTLLSKTVDLPIKFIVSSRPEPQIRDQMTRERVISRLVLHELDTGDVEADIERYVRDELKPMKPPPEEAQIKALVRKAGILFIYAATAVRYIGYDNFCRHPASRLRTILNASQTQGTTKSKEIDQLYATVLGAALGDQSIEPAEREDMQQVLHTVICARAPLAVGALSELLELKDSTRIHAALRPLWSVLHVVGPNELVTTLHASFPDFMFDPARSKLYHCDPKVQHEKIAQLCFEYIKQTQPQFNICNLESSYLLDEQVPKIEERVNRTIPSELLYTCQYWAEHMREGNCTSDIVEDLRDLLSKRLLLWMEVLNLNKCIETGRESMRLLEEWCKVSGFESIYTCGDGQCCS</sequence>
<feature type="domain" description="NACHT" evidence="2">
    <location>
        <begin position="61"/>
        <end position="220"/>
    </location>
</feature>
<comment type="caution">
    <text evidence="3">The sequence shown here is derived from an EMBL/GenBank/DDBJ whole genome shotgun (WGS) entry which is preliminary data.</text>
</comment>
<evidence type="ECO:0000256" key="1">
    <source>
        <dbReference type="ARBA" id="ARBA00022737"/>
    </source>
</evidence>
<organism evidence="3 4">
    <name type="scientific">Rhizoctonia solani AG-3 Rhs1AP</name>
    <dbReference type="NCBI Taxonomy" id="1086054"/>
    <lineage>
        <taxon>Eukaryota</taxon>
        <taxon>Fungi</taxon>
        <taxon>Dikarya</taxon>
        <taxon>Basidiomycota</taxon>
        <taxon>Agaricomycotina</taxon>
        <taxon>Agaricomycetes</taxon>
        <taxon>Cantharellales</taxon>
        <taxon>Ceratobasidiaceae</taxon>
        <taxon>Rhizoctonia</taxon>
    </lineage>
</organism>
<dbReference type="InterPro" id="IPR007111">
    <property type="entry name" value="NACHT_NTPase"/>
</dbReference>
<dbReference type="SUPFAM" id="SSF52540">
    <property type="entry name" value="P-loop containing nucleoside triphosphate hydrolases"/>
    <property type="match status" value="1"/>
</dbReference>
<gene>
    <name evidence="3" type="ORF">RSOL_006330</name>
</gene>
<dbReference type="InterPro" id="IPR027417">
    <property type="entry name" value="P-loop_NTPase"/>
</dbReference>
<dbReference type="AlphaFoldDB" id="X8IWV5"/>
<dbReference type="PANTHER" id="PTHR10039:SF14">
    <property type="entry name" value="NACHT DOMAIN-CONTAINING PROTEIN"/>
    <property type="match status" value="1"/>
</dbReference>
<reference evidence="4" key="1">
    <citation type="journal article" date="2014" name="Genome Announc.">
        <title>Draft genome sequence of the plant-pathogenic soil fungus Rhizoctonia solani anastomosis group 3 strain Rhs1AP.</title>
        <authorList>
            <person name="Cubeta M.A."/>
            <person name="Thomas E."/>
            <person name="Dean R.A."/>
            <person name="Jabaji S."/>
            <person name="Neate S.M."/>
            <person name="Tavantzis S."/>
            <person name="Toda T."/>
            <person name="Vilgalys R."/>
            <person name="Bharathan N."/>
            <person name="Fedorova-Abrams N."/>
            <person name="Pakala S.B."/>
            <person name="Pakala S.M."/>
            <person name="Zafar N."/>
            <person name="Joardar V."/>
            <person name="Losada L."/>
            <person name="Nierman W.C."/>
        </authorList>
    </citation>
    <scope>NUCLEOTIDE SEQUENCE [LARGE SCALE GENOMIC DNA]</scope>
    <source>
        <strain evidence="4">AG-3</strain>
    </source>
</reference>
<dbReference type="Gene3D" id="3.40.50.300">
    <property type="entry name" value="P-loop containing nucleotide triphosphate hydrolases"/>
    <property type="match status" value="1"/>
</dbReference>
<dbReference type="PANTHER" id="PTHR10039">
    <property type="entry name" value="AMELOGENIN"/>
    <property type="match status" value="1"/>
</dbReference>
<evidence type="ECO:0000259" key="2">
    <source>
        <dbReference type="PROSITE" id="PS50837"/>
    </source>
</evidence>
<dbReference type="EMBL" id="JATN01000322">
    <property type="protein sequence ID" value="EUC53496.1"/>
    <property type="molecule type" value="Genomic_DNA"/>
</dbReference>
<dbReference type="InterPro" id="IPR056884">
    <property type="entry name" value="NPHP3-like_N"/>
</dbReference>
<dbReference type="Pfam" id="PF24883">
    <property type="entry name" value="NPHP3_N"/>
    <property type="match status" value="1"/>
</dbReference>
<proteinExistence type="predicted"/>
<name>X8IWV5_9AGAM</name>
<evidence type="ECO:0000313" key="3">
    <source>
        <dbReference type="EMBL" id="EUC53496.1"/>
    </source>
</evidence>
<dbReference type="OrthoDB" id="3027122at2759"/>
<keyword evidence="1" id="KW-0677">Repeat</keyword>
<protein>
    <submittedName>
        <fullName evidence="3">Vegetative incompatibility protein HET-E-1</fullName>
    </submittedName>
</protein>
<evidence type="ECO:0000313" key="4">
    <source>
        <dbReference type="Proteomes" id="UP000030108"/>
    </source>
</evidence>